<dbReference type="EMBL" id="AP028127">
    <property type="protein sequence ID" value="BEH91671.1"/>
    <property type="molecule type" value="Genomic_DNA"/>
</dbReference>
<dbReference type="RefSeq" id="WP_161831045.1">
    <property type="nucleotide sequence ID" value="NZ_AP028127.1"/>
</dbReference>
<dbReference type="InterPro" id="IPR006059">
    <property type="entry name" value="SBP"/>
</dbReference>
<name>A0ABN6ZDI4_9FIRM</name>
<evidence type="ECO:0000256" key="1">
    <source>
        <dbReference type="ARBA" id="ARBA00022729"/>
    </source>
</evidence>
<dbReference type="Gene3D" id="3.40.190.10">
    <property type="entry name" value="Periplasmic binding protein-like II"/>
    <property type="match status" value="2"/>
</dbReference>
<dbReference type="Proteomes" id="UP001432099">
    <property type="component" value="Chromosome"/>
</dbReference>
<keyword evidence="1" id="KW-0732">Signal</keyword>
<evidence type="ECO:0000313" key="2">
    <source>
        <dbReference type="EMBL" id="BEH91671.1"/>
    </source>
</evidence>
<dbReference type="Pfam" id="PF13416">
    <property type="entry name" value="SBP_bac_8"/>
    <property type="match status" value="1"/>
</dbReference>
<gene>
    <name evidence="2" type="ORF">T23_17730</name>
</gene>
<dbReference type="SUPFAM" id="SSF53850">
    <property type="entry name" value="Periplasmic binding protein-like II"/>
    <property type="match status" value="1"/>
</dbReference>
<accession>A0ABN6ZDI4</accession>
<sequence>MKKQWKLLVGALLLTTVMTGCSGKSEDESSKKQLVVSTWGLSQEVWEKEVKVPFEEKFDCELVLEVGGTNERYTKLANNPNAAVDIMELSQSAAANGYDAGLFEKIDYSKIPNAEFLIDPAKQLAESGAGAAYVINSIGIIYDKEAVGFEINDWSDLWNEKLKGKISIPDITTTFGPAMVYVANDYAKGNIESDEGKAAFKALEALKPNIVKTYAKSSDLANMFASGEIAVAVVGDFAIPTIEQAQPTVEFVVPASGTYANFNTIDINKNSQNKELAYEYVNWRLSQELQEKTAVTLNEAPTNKNVELSAEVAQNKTYGEVAQNARTIDYSFVNPLLNNWIDQWNRLINR</sequence>
<dbReference type="CDD" id="cd13589">
    <property type="entry name" value="PBP2_polyamine_RpCGA009"/>
    <property type="match status" value="1"/>
</dbReference>
<dbReference type="PANTHER" id="PTHR30006">
    <property type="entry name" value="THIAMINE-BINDING PERIPLASMIC PROTEIN-RELATED"/>
    <property type="match status" value="1"/>
</dbReference>
<dbReference type="PRINTS" id="PR00909">
    <property type="entry name" value="SPERMDNBNDNG"/>
</dbReference>
<dbReference type="PROSITE" id="PS51257">
    <property type="entry name" value="PROKAR_LIPOPROTEIN"/>
    <property type="match status" value="1"/>
</dbReference>
<organism evidence="2 3">
    <name type="scientific">Turicibacter faecis</name>
    <dbReference type="NCBI Taxonomy" id="2963365"/>
    <lineage>
        <taxon>Bacteria</taxon>
        <taxon>Bacillati</taxon>
        <taxon>Bacillota</taxon>
        <taxon>Erysipelotrichia</taxon>
        <taxon>Erysipelotrichales</taxon>
        <taxon>Turicibacteraceae</taxon>
        <taxon>Turicibacter</taxon>
    </lineage>
</organism>
<reference evidence="2" key="1">
    <citation type="journal article" date="2024" name="Int. J. Syst. Evol. Microbiol.">
        <title>Turicibacter faecis sp. nov., isolated from faeces of heart failure mouse model.</title>
        <authorList>
            <person name="Imamura Y."/>
            <person name="Motooka D."/>
            <person name="Nakajima Y."/>
            <person name="Ito S."/>
            <person name="Kitakaze M."/>
            <person name="Iida T."/>
            <person name="Nakamura S."/>
        </authorList>
    </citation>
    <scope>NUCLEOTIDE SEQUENCE</scope>
    <source>
        <strain evidence="2">TC023</strain>
    </source>
</reference>
<proteinExistence type="predicted"/>
<keyword evidence="3" id="KW-1185">Reference proteome</keyword>
<dbReference type="InterPro" id="IPR001188">
    <property type="entry name" value="Sperm_putr-bd"/>
</dbReference>
<dbReference type="PANTHER" id="PTHR30006:SF2">
    <property type="entry name" value="ABC TRANSPORTER SUBSTRATE-BINDING PROTEIN"/>
    <property type="match status" value="1"/>
</dbReference>
<evidence type="ECO:0000313" key="3">
    <source>
        <dbReference type="Proteomes" id="UP001432099"/>
    </source>
</evidence>
<protein>
    <submittedName>
        <fullName evidence="2">Spermidine/putrescine ABC transporter substrate-binding protein</fullName>
    </submittedName>
</protein>